<dbReference type="EMBL" id="CAJVQC010156529">
    <property type="protein sequence ID" value="CAG8847553.1"/>
    <property type="molecule type" value="Genomic_DNA"/>
</dbReference>
<organism evidence="1 2">
    <name type="scientific">Racocetra persica</name>
    <dbReference type="NCBI Taxonomy" id="160502"/>
    <lineage>
        <taxon>Eukaryota</taxon>
        <taxon>Fungi</taxon>
        <taxon>Fungi incertae sedis</taxon>
        <taxon>Mucoromycota</taxon>
        <taxon>Glomeromycotina</taxon>
        <taxon>Glomeromycetes</taxon>
        <taxon>Diversisporales</taxon>
        <taxon>Gigasporaceae</taxon>
        <taxon>Racocetra</taxon>
    </lineage>
</organism>
<evidence type="ECO:0000313" key="2">
    <source>
        <dbReference type="Proteomes" id="UP000789920"/>
    </source>
</evidence>
<name>A0ACA9STW0_9GLOM</name>
<keyword evidence="2" id="KW-1185">Reference proteome</keyword>
<protein>
    <submittedName>
        <fullName evidence="1">14771_t:CDS:1</fullName>
    </submittedName>
</protein>
<gene>
    <name evidence="1" type="ORF">RPERSI_LOCUS34689</name>
</gene>
<comment type="caution">
    <text evidence="1">The sequence shown here is derived from an EMBL/GenBank/DDBJ whole genome shotgun (WGS) entry which is preliminary data.</text>
</comment>
<dbReference type="Proteomes" id="UP000789920">
    <property type="component" value="Unassembled WGS sequence"/>
</dbReference>
<proteinExistence type="predicted"/>
<evidence type="ECO:0000313" key="1">
    <source>
        <dbReference type="EMBL" id="CAG8847553.1"/>
    </source>
</evidence>
<reference evidence="1" key="1">
    <citation type="submission" date="2021-06" db="EMBL/GenBank/DDBJ databases">
        <authorList>
            <person name="Kallberg Y."/>
            <person name="Tangrot J."/>
            <person name="Rosling A."/>
        </authorList>
    </citation>
    <scope>NUCLEOTIDE SEQUENCE</scope>
    <source>
        <strain evidence="1">MA461A</strain>
    </source>
</reference>
<feature type="non-terminal residue" evidence="1">
    <location>
        <position position="1"/>
    </location>
</feature>
<sequence>GVVYNRVIYNASGIRQIPHWEFWRDTLDFIKDMFLIILAQCSICPVFQTRRRPGNYRNLPRDEEHILIGEEFEEH</sequence>
<accession>A0ACA9STW0</accession>